<organism evidence="2 3">
    <name type="scientific">Diaporthe helianthi</name>
    <dbReference type="NCBI Taxonomy" id="158607"/>
    <lineage>
        <taxon>Eukaryota</taxon>
        <taxon>Fungi</taxon>
        <taxon>Dikarya</taxon>
        <taxon>Ascomycota</taxon>
        <taxon>Pezizomycotina</taxon>
        <taxon>Sordariomycetes</taxon>
        <taxon>Sordariomycetidae</taxon>
        <taxon>Diaporthales</taxon>
        <taxon>Diaporthaceae</taxon>
        <taxon>Diaporthe</taxon>
    </lineage>
</organism>
<feature type="chain" id="PRO_5015120848" evidence="1">
    <location>
        <begin position="18"/>
        <end position="97"/>
    </location>
</feature>
<gene>
    <name evidence="2" type="ORF">DHEL01_v211793</name>
</gene>
<evidence type="ECO:0000313" key="3">
    <source>
        <dbReference type="Proteomes" id="UP000094444"/>
    </source>
</evidence>
<keyword evidence="1" id="KW-0732">Signal</keyword>
<evidence type="ECO:0000256" key="1">
    <source>
        <dbReference type="SAM" id="SignalP"/>
    </source>
</evidence>
<feature type="signal peptide" evidence="1">
    <location>
        <begin position="1"/>
        <end position="17"/>
    </location>
</feature>
<proteinExistence type="predicted"/>
<name>A0A2P5HHU3_DIAHE</name>
<dbReference type="EMBL" id="MAVT02001981">
    <property type="protein sequence ID" value="POS69815.1"/>
    <property type="molecule type" value="Genomic_DNA"/>
</dbReference>
<dbReference type="InParanoid" id="A0A2P5HHU3"/>
<protein>
    <submittedName>
        <fullName evidence="2">Uncharacterized protein</fullName>
    </submittedName>
</protein>
<dbReference type="AlphaFoldDB" id="A0A2P5HHU3"/>
<comment type="caution">
    <text evidence="2">The sequence shown here is derived from an EMBL/GenBank/DDBJ whole genome shotgun (WGS) entry which is preliminary data.</text>
</comment>
<reference evidence="2" key="1">
    <citation type="submission" date="2017-09" db="EMBL/GenBank/DDBJ databases">
        <title>Polyketide synthases of a Diaporthe helianthi virulent isolate.</title>
        <authorList>
            <person name="Baroncelli R."/>
        </authorList>
    </citation>
    <scope>NUCLEOTIDE SEQUENCE [LARGE SCALE GENOMIC DNA]</scope>
    <source>
        <strain evidence="2">7/96</strain>
    </source>
</reference>
<evidence type="ECO:0000313" key="2">
    <source>
        <dbReference type="EMBL" id="POS69815.1"/>
    </source>
</evidence>
<keyword evidence="3" id="KW-1185">Reference proteome</keyword>
<sequence length="97" mass="10263">MKVALFFVALCASLVSAGVAPPWRCAPEHCAFVMMDLVTRDVPKWAAIETKLMAVGETGHQTEALQGAVNPIMNNMHVCLESGQPQSPSPVSASIAV</sequence>
<accession>A0A2P5HHU3</accession>
<dbReference type="Proteomes" id="UP000094444">
    <property type="component" value="Unassembled WGS sequence"/>
</dbReference>